<accession>A0A6M2DB62</accession>
<feature type="transmembrane region" description="Helical" evidence="1">
    <location>
        <begin position="21"/>
        <end position="45"/>
    </location>
</feature>
<keyword evidence="1" id="KW-0812">Transmembrane</keyword>
<dbReference type="EMBL" id="GHWJ01010347">
    <property type="protein sequence ID" value="NOV43084.1"/>
    <property type="molecule type" value="Transcribed_RNA"/>
</dbReference>
<reference evidence="2" key="1">
    <citation type="submission" date="2019-09" db="EMBL/GenBank/DDBJ databases">
        <title>Organ-specific transcriptomic study of the physiology of the cattle tick, Rhipicephalus microplus.</title>
        <authorList>
            <person name="Tirloni L."/>
            <person name="Braz G."/>
            <person name="Gandara A.C.P."/>
            <person name="Sabadin G.A."/>
            <person name="da Silva R.M."/>
            <person name="Guizzo M.G."/>
            <person name="Machado J.A."/>
            <person name="Costa E.P."/>
            <person name="Gomes H.F."/>
            <person name="Moraes J."/>
            <person name="Mota M.B.S."/>
            <person name="Mesquita R.D."/>
            <person name="Alvarenga P.H."/>
            <person name="Alves F."/>
            <person name="Seixas A."/>
            <person name="da Fonseca R.N."/>
            <person name="Fogaca A."/>
            <person name="Logullo C."/>
            <person name="Tanaka A."/>
            <person name="Daffre S."/>
            <person name="Termignoni C."/>
            <person name="Vaz I.S.Jr."/>
            <person name="Oliveira P.L."/>
            <person name="Ribeiro J.M."/>
        </authorList>
    </citation>
    <scope>NUCLEOTIDE SEQUENCE</scope>
    <source>
        <strain evidence="2">Porto Alegre</strain>
    </source>
</reference>
<name>A0A6M2DB62_RHIMP</name>
<keyword evidence="1" id="KW-1133">Transmembrane helix</keyword>
<keyword evidence="1" id="KW-0472">Membrane</keyword>
<evidence type="ECO:0000256" key="1">
    <source>
        <dbReference type="SAM" id="Phobius"/>
    </source>
</evidence>
<protein>
    <submittedName>
        <fullName evidence="2">Putative secreted protein</fullName>
    </submittedName>
</protein>
<organism evidence="2">
    <name type="scientific">Rhipicephalus microplus</name>
    <name type="common">Cattle tick</name>
    <name type="synonym">Boophilus microplus</name>
    <dbReference type="NCBI Taxonomy" id="6941"/>
    <lineage>
        <taxon>Eukaryota</taxon>
        <taxon>Metazoa</taxon>
        <taxon>Ecdysozoa</taxon>
        <taxon>Arthropoda</taxon>
        <taxon>Chelicerata</taxon>
        <taxon>Arachnida</taxon>
        <taxon>Acari</taxon>
        <taxon>Parasitiformes</taxon>
        <taxon>Ixodida</taxon>
        <taxon>Ixodoidea</taxon>
        <taxon>Ixodidae</taxon>
        <taxon>Rhipicephalinae</taxon>
        <taxon>Rhipicephalus</taxon>
        <taxon>Boophilus</taxon>
    </lineage>
</organism>
<proteinExistence type="predicted"/>
<dbReference type="AlphaFoldDB" id="A0A6M2DB62"/>
<sequence>MVVKHLYRRLFSLVLFRLSRACWPVILSFLLVISTPVQCVVALSLSLPPSLLRLMLASRSHCRANPYNRVKKASRVHSDLIEEAYRV</sequence>
<evidence type="ECO:0000313" key="2">
    <source>
        <dbReference type="EMBL" id="NOV43084.1"/>
    </source>
</evidence>